<keyword evidence="5" id="KW-0479">Metal-binding</keyword>
<evidence type="ECO:0000313" key="6">
    <source>
        <dbReference type="EMBL" id="BBB92867.1"/>
    </source>
</evidence>
<feature type="binding site" evidence="4">
    <location>
        <begin position="14"/>
        <end position="18"/>
    </location>
    <ligand>
        <name>ATP</name>
        <dbReference type="ChEBI" id="CHEBI:30616"/>
    </ligand>
</feature>
<feature type="binding site" evidence="4">
    <location>
        <begin position="144"/>
        <end position="152"/>
    </location>
    <ligand>
        <name>ATP</name>
        <dbReference type="ChEBI" id="CHEBI:30616"/>
    </ligand>
</feature>
<keyword evidence="2 4" id="KW-0547">Nucleotide-binding</keyword>
<dbReference type="InterPro" id="IPR002698">
    <property type="entry name" value="FTHF_cligase"/>
</dbReference>
<dbReference type="Gene3D" id="3.40.50.10420">
    <property type="entry name" value="NagB/RpiA/CoA transferase-like"/>
    <property type="match status" value="1"/>
</dbReference>
<dbReference type="RefSeq" id="WP_126309771.1">
    <property type="nucleotide sequence ID" value="NZ_AP018449.1"/>
</dbReference>
<keyword evidence="5" id="KW-0460">Magnesium</keyword>
<dbReference type="InterPro" id="IPR037171">
    <property type="entry name" value="NagB/RpiA_transferase-like"/>
</dbReference>
<evidence type="ECO:0000256" key="1">
    <source>
        <dbReference type="ARBA" id="ARBA00010638"/>
    </source>
</evidence>
<sequence length="201" mass="22363">MNSNEYQEVNKGAKKDLRKKLLAIRRSMTREEIASGSDKLAEHLFKWPQYQAARNIMLYLAMPDEPHMDKVIAHALAGGKTVCVPHMYETRGLMDAAIIQNLDDLVVGQFDLLVPNPATLKILDPSDLDLIIVPGVAYDRAGRRLGMGAGYYDRFLLRASKSELIGAAWAAQILDSVPVDEHDRPVNYLLTEEGILNCGKS</sequence>
<dbReference type="GO" id="GO:0035999">
    <property type="term" value="P:tetrahydrofolate interconversion"/>
    <property type="evidence" value="ECO:0007669"/>
    <property type="project" value="TreeGrafter"/>
</dbReference>
<dbReference type="NCBIfam" id="TIGR02727">
    <property type="entry name" value="MTHFS_bact"/>
    <property type="match status" value="1"/>
</dbReference>
<feature type="binding site" evidence="4">
    <location>
        <position position="65"/>
    </location>
    <ligand>
        <name>substrate</name>
    </ligand>
</feature>
<comment type="catalytic activity">
    <reaction evidence="5">
        <text>(6S)-5-formyl-5,6,7,8-tetrahydrofolate + ATP = (6R)-5,10-methenyltetrahydrofolate + ADP + phosphate</text>
        <dbReference type="Rhea" id="RHEA:10488"/>
        <dbReference type="ChEBI" id="CHEBI:30616"/>
        <dbReference type="ChEBI" id="CHEBI:43474"/>
        <dbReference type="ChEBI" id="CHEBI:57455"/>
        <dbReference type="ChEBI" id="CHEBI:57457"/>
        <dbReference type="ChEBI" id="CHEBI:456216"/>
        <dbReference type="EC" id="6.3.3.2"/>
    </reaction>
</comment>
<dbReference type="PANTHER" id="PTHR23407:SF1">
    <property type="entry name" value="5-FORMYLTETRAHYDROFOLATE CYCLO-LIGASE"/>
    <property type="match status" value="1"/>
</dbReference>
<dbReference type="Pfam" id="PF01812">
    <property type="entry name" value="5-FTHF_cyc-lig"/>
    <property type="match status" value="1"/>
</dbReference>
<dbReference type="GO" id="GO:0046872">
    <property type="term" value="F:metal ion binding"/>
    <property type="evidence" value="ECO:0007669"/>
    <property type="project" value="UniProtKB-KW"/>
</dbReference>
<evidence type="ECO:0000256" key="4">
    <source>
        <dbReference type="PIRSR" id="PIRSR006806-1"/>
    </source>
</evidence>
<keyword evidence="6" id="KW-0436">Ligase</keyword>
<evidence type="ECO:0000313" key="7">
    <source>
        <dbReference type="Proteomes" id="UP000276437"/>
    </source>
</evidence>
<dbReference type="GO" id="GO:0009396">
    <property type="term" value="P:folic acid-containing compound biosynthetic process"/>
    <property type="evidence" value="ECO:0007669"/>
    <property type="project" value="TreeGrafter"/>
</dbReference>
<evidence type="ECO:0000256" key="5">
    <source>
        <dbReference type="RuleBase" id="RU361279"/>
    </source>
</evidence>
<dbReference type="Proteomes" id="UP000276437">
    <property type="component" value="Chromosome"/>
</dbReference>
<keyword evidence="3 4" id="KW-0067">ATP-binding</keyword>
<name>A0A348AP69_9FIRM</name>
<comment type="similarity">
    <text evidence="1 5">Belongs to the 5-formyltetrahydrofolate cyclo-ligase family.</text>
</comment>
<reference evidence="6 7" key="1">
    <citation type="journal article" date="2018" name="Int. J. Syst. Evol. Microbiol.">
        <title>Methylomusa anaerophila gen. nov., sp. nov., an anaerobic methanol-utilizing bacterium isolated from a microbial fuel cell.</title>
        <authorList>
            <person name="Amano N."/>
            <person name="Yamamuro A."/>
            <person name="Miyahara M."/>
            <person name="Kouzuma A."/>
            <person name="Abe T."/>
            <person name="Watanabe K."/>
        </authorList>
    </citation>
    <scope>NUCLEOTIDE SEQUENCE [LARGE SCALE GENOMIC DNA]</scope>
    <source>
        <strain evidence="6 7">MMFC1</strain>
    </source>
</reference>
<keyword evidence="7" id="KW-1185">Reference proteome</keyword>
<dbReference type="PANTHER" id="PTHR23407">
    <property type="entry name" value="ATPASE INHIBITOR/5-FORMYLTETRAHYDROFOLATE CYCLO-LIGASE"/>
    <property type="match status" value="1"/>
</dbReference>
<dbReference type="KEGG" id="mana:MAMMFC1_03575"/>
<gene>
    <name evidence="6" type="ORF">MAMMFC1_03575</name>
</gene>
<dbReference type="InterPro" id="IPR024185">
    <property type="entry name" value="FTHF_cligase-like_sf"/>
</dbReference>
<dbReference type="OrthoDB" id="9801938at2"/>
<dbReference type="EC" id="6.3.3.2" evidence="5"/>
<dbReference type="AlphaFoldDB" id="A0A348AP69"/>
<accession>A0A348AP69</accession>
<protein>
    <recommendedName>
        <fullName evidence="5">5-formyltetrahydrofolate cyclo-ligase</fullName>
        <ecNumber evidence="5">6.3.3.2</ecNumber>
    </recommendedName>
</protein>
<proteinExistence type="inferred from homology"/>
<dbReference type="GO" id="GO:0030272">
    <property type="term" value="F:5-formyltetrahydrofolate cyclo-ligase activity"/>
    <property type="evidence" value="ECO:0007669"/>
    <property type="project" value="UniProtKB-EC"/>
</dbReference>
<dbReference type="PIRSF" id="PIRSF006806">
    <property type="entry name" value="FTHF_cligase"/>
    <property type="match status" value="1"/>
</dbReference>
<evidence type="ECO:0000256" key="3">
    <source>
        <dbReference type="ARBA" id="ARBA00022840"/>
    </source>
</evidence>
<evidence type="ECO:0000256" key="2">
    <source>
        <dbReference type="ARBA" id="ARBA00022741"/>
    </source>
</evidence>
<dbReference type="SUPFAM" id="SSF100950">
    <property type="entry name" value="NagB/RpiA/CoA transferase-like"/>
    <property type="match status" value="1"/>
</dbReference>
<feature type="binding site" evidence="4">
    <location>
        <position position="60"/>
    </location>
    <ligand>
        <name>substrate</name>
    </ligand>
</feature>
<dbReference type="GO" id="GO:0005524">
    <property type="term" value="F:ATP binding"/>
    <property type="evidence" value="ECO:0007669"/>
    <property type="project" value="UniProtKB-KW"/>
</dbReference>
<comment type="cofactor">
    <cofactor evidence="5">
        <name>Mg(2+)</name>
        <dbReference type="ChEBI" id="CHEBI:18420"/>
    </cofactor>
</comment>
<organism evidence="6 7">
    <name type="scientific">Methylomusa anaerophila</name>
    <dbReference type="NCBI Taxonomy" id="1930071"/>
    <lineage>
        <taxon>Bacteria</taxon>
        <taxon>Bacillati</taxon>
        <taxon>Bacillota</taxon>
        <taxon>Negativicutes</taxon>
        <taxon>Selenomonadales</taxon>
        <taxon>Sporomusaceae</taxon>
        <taxon>Methylomusa</taxon>
    </lineage>
</organism>
<dbReference type="EMBL" id="AP018449">
    <property type="protein sequence ID" value="BBB92867.1"/>
    <property type="molecule type" value="Genomic_DNA"/>
</dbReference>